<dbReference type="EMBL" id="BMNK01000024">
    <property type="protein sequence ID" value="GGP17446.1"/>
    <property type="molecule type" value="Genomic_DNA"/>
</dbReference>
<evidence type="ECO:0000256" key="6">
    <source>
        <dbReference type="ARBA" id="ARBA00023136"/>
    </source>
</evidence>
<feature type="transmembrane region" description="Helical" evidence="8">
    <location>
        <begin position="399"/>
        <end position="418"/>
    </location>
</feature>
<reference evidence="10" key="2">
    <citation type="submission" date="2020-09" db="EMBL/GenBank/DDBJ databases">
        <authorList>
            <person name="Sun Q."/>
            <person name="Zhou Y."/>
        </authorList>
    </citation>
    <scope>NUCLEOTIDE SEQUENCE</scope>
    <source>
        <strain evidence="10">CGMCC 4.7430</strain>
    </source>
</reference>
<dbReference type="InterPro" id="IPR044049">
    <property type="entry name" value="EccD_transm"/>
</dbReference>
<evidence type="ECO:0000313" key="11">
    <source>
        <dbReference type="Proteomes" id="UP000660745"/>
    </source>
</evidence>
<dbReference type="NCBIfam" id="TIGR03920">
    <property type="entry name" value="T7SS_EccD"/>
    <property type="match status" value="1"/>
</dbReference>
<organism evidence="10 11">
    <name type="scientific">Nonomuraea glycinis</name>
    <dbReference type="NCBI Taxonomy" id="2047744"/>
    <lineage>
        <taxon>Bacteria</taxon>
        <taxon>Bacillati</taxon>
        <taxon>Actinomycetota</taxon>
        <taxon>Actinomycetes</taxon>
        <taxon>Streptosporangiales</taxon>
        <taxon>Streptosporangiaceae</taxon>
        <taxon>Nonomuraea</taxon>
    </lineage>
</organism>
<keyword evidence="5 8" id="KW-1133">Transmembrane helix</keyword>
<feature type="compositionally biased region" description="Low complexity" evidence="7">
    <location>
        <begin position="7"/>
        <end position="31"/>
    </location>
</feature>
<dbReference type="AlphaFoldDB" id="A0A918AHW7"/>
<comment type="caution">
    <text evidence="10">The sequence shown here is derived from an EMBL/GenBank/DDBJ whole genome shotgun (WGS) entry which is preliminary data.</text>
</comment>
<gene>
    <name evidence="10" type="ORF">GCM10012278_85700</name>
</gene>
<evidence type="ECO:0000256" key="7">
    <source>
        <dbReference type="SAM" id="MobiDB-lite"/>
    </source>
</evidence>
<feature type="transmembrane region" description="Helical" evidence="8">
    <location>
        <begin position="424"/>
        <end position="446"/>
    </location>
</feature>
<dbReference type="Pfam" id="PF19053">
    <property type="entry name" value="EccD"/>
    <property type="match status" value="1"/>
</dbReference>
<sequence length="489" mass="49422">MSVTSLAHQHFQPAPQQQGHPQHGHQQARQQALPPLCHVTIVAPRRRADLALPADIPLPHVLPGLLRAVGEAGGDSASAPGWVLQRLGGAPFDLGQTLAALGVLDGEVLYLRPREFTLPPALYDDVADVVATGVKESSGKWEPRHTRLLGAGAAAVILALGVPALVLAGGPPLGLTVVAGMLAVLLVGVSAALSRAVGDSAAGALIGYAALPYAFVAGLYGLASGSSVAGLGAPHLLAALVCTALVATVGGSLVADGVAGFLGTAIATVVGALAAAMVMVSGVPAAGAMAMTATILMALSPLIPSLSFRIARVPLPTLPTNAEELRADNQRLDSDGVLGRTAQARRYATGMVVGIALTVIGALGFLVGTPGWMATSMAVVLCLTLLLRARVFHGLGQRLWLLCGGLGGLVAVGVSMSAGAGTVAAAAVVMAMLWLALLVVGLGLWLPSGRLSPFWGRAGDLVDIVLLISLFPLALGVLEVYTWIRGLSG</sequence>
<evidence type="ECO:0000256" key="1">
    <source>
        <dbReference type="ARBA" id="ARBA00004651"/>
    </source>
</evidence>
<dbReference type="InterPro" id="IPR006707">
    <property type="entry name" value="T7SS_EccD"/>
</dbReference>
<dbReference type="InterPro" id="IPR024962">
    <property type="entry name" value="YukD-like"/>
</dbReference>
<evidence type="ECO:0000256" key="8">
    <source>
        <dbReference type="SAM" id="Phobius"/>
    </source>
</evidence>
<name>A0A918AHW7_9ACTN</name>
<keyword evidence="3" id="KW-1003">Cell membrane</keyword>
<comment type="similarity">
    <text evidence="2">Belongs to the EccD/Snm4 family.</text>
</comment>
<feature type="transmembrane region" description="Helical" evidence="8">
    <location>
        <begin position="285"/>
        <end position="303"/>
    </location>
</feature>
<feature type="region of interest" description="Disordered" evidence="7">
    <location>
        <begin position="1"/>
        <end position="31"/>
    </location>
</feature>
<feature type="transmembrane region" description="Helical" evidence="8">
    <location>
        <begin position="205"/>
        <end position="223"/>
    </location>
</feature>
<feature type="transmembrane region" description="Helical" evidence="8">
    <location>
        <begin position="235"/>
        <end position="254"/>
    </location>
</feature>
<dbReference type="Proteomes" id="UP000660745">
    <property type="component" value="Unassembled WGS sequence"/>
</dbReference>
<evidence type="ECO:0000259" key="9">
    <source>
        <dbReference type="Pfam" id="PF19053"/>
    </source>
</evidence>
<proteinExistence type="inferred from homology"/>
<keyword evidence="11" id="KW-1185">Reference proteome</keyword>
<evidence type="ECO:0000256" key="4">
    <source>
        <dbReference type="ARBA" id="ARBA00022692"/>
    </source>
</evidence>
<comment type="subcellular location">
    <subcellularLocation>
        <location evidence="1">Cell membrane</location>
        <topology evidence="1">Multi-pass membrane protein</topology>
    </subcellularLocation>
</comment>
<reference evidence="10" key="1">
    <citation type="journal article" date="2014" name="Int. J. Syst. Evol. Microbiol.">
        <title>Complete genome sequence of Corynebacterium casei LMG S-19264T (=DSM 44701T), isolated from a smear-ripened cheese.</title>
        <authorList>
            <consortium name="US DOE Joint Genome Institute (JGI-PGF)"/>
            <person name="Walter F."/>
            <person name="Albersmeier A."/>
            <person name="Kalinowski J."/>
            <person name="Ruckert C."/>
        </authorList>
    </citation>
    <scope>NUCLEOTIDE SEQUENCE</scope>
    <source>
        <strain evidence="10">CGMCC 4.7430</strain>
    </source>
</reference>
<evidence type="ECO:0000313" key="10">
    <source>
        <dbReference type="EMBL" id="GGP17446.1"/>
    </source>
</evidence>
<feature type="transmembrane region" description="Helical" evidence="8">
    <location>
        <begin position="148"/>
        <end position="167"/>
    </location>
</feature>
<keyword evidence="6 8" id="KW-0472">Membrane</keyword>
<evidence type="ECO:0000256" key="5">
    <source>
        <dbReference type="ARBA" id="ARBA00022989"/>
    </source>
</evidence>
<evidence type="ECO:0000256" key="3">
    <source>
        <dbReference type="ARBA" id="ARBA00022475"/>
    </source>
</evidence>
<feature type="transmembrane region" description="Helical" evidence="8">
    <location>
        <begin position="371"/>
        <end position="387"/>
    </location>
</feature>
<feature type="transmembrane region" description="Helical" evidence="8">
    <location>
        <begin position="458"/>
        <end position="484"/>
    </location>
</feature>
<feature type="transmembrane region" description="Helical" evidence="8">
    <location>
        <begin position="173"/>
        <end position="193"/>
    </location>
</feature>
<keyword evidence="4 8" id="KW-0812">Transmembrane</keyword>
<dbReference type="GO" id="GO:0005886">
    <property type="term" value="C:plasma membrane"/>
    <property type="evidence" value="ECO:0007669"/>
    <property type="project" value="UniProtKB-SubCell"/>
</dbReference>
<feature type="transmembrane region" description="Helical" evidence="8">
    <location>
        <begin position="261"/>
        <end position="279"/>
    </location>
</feature>
<feature type="domain" description="EccD-like transmembrane" evidence="9">
    <location>
        <begin position="146"/>
        <end position="487"/>
    </location>
</feature>
<feature type="transmembrane region" description="Helical" evidence="8">
    <location>
        <begin position="347"/>
        <end position="365"/>
    </location>
</feature>
<evidence type="ECO:0000256" key="2">
    <source>
        <dbReference type="ARBA" id="ARBA00006162"/>
    </source>
</evidence>
<protein>
    <submittedName>
        <fullName evidence="10">Type VII secretion integral membrane protein EccD</fullName>
    </submittedName>
</protein>
<dbReference type="Gene3D" id="3.10.20.90">
    <property type="entry name" value="Phosphatidylinositol 3-kinase Catalytic Subunit, Chain A, domain 1"/>
    <property type="match status" value="1"/>
</dbReference>
<dbReference type="PIRSF" id="PIRSF017804">
    <property type="entry name" value="Secretion_EccD1"/>
    <property type="match status" value="1"/>
</dbReference>
<accession>A0A918AHW7</accession>
<dbReference type="Pfam" id="PF08817">
    <property type="entry name" value="YukD"/>
    <property type="match status" value="1"/>
</dbReference>
<dbReference type="RefSeq" id="WP_189144517.1">
    <property type="nucleotide sequence ID" value="NZ_BMNK01000024.1"/>
</dbReference>